<dbReference type="PANTHER" id="PTHR30250">
    <property type="entry name" value="PST FAMILY PREDICTED COLANIC ACID TRANSPORTER"/>
    <property type="match status" value="1"/>
</dbReference>
<evidence type="ECO:0000256" key="1">
    <source>
        <dbReference type="ARBA" id="ARBA00004651"/>
    </source>
</evidence>
<dbReference type="CDD" id="cd13127">
    <property type="entry name" value="MATE_tuaB_like"/>
    <property type="match status" value="1"/>
</dbReference>
<accession>A0A7W4TN57</accession>
<proteinExistence type="inferred from homology"/>
<evidence type="ECO:0000256" key="6">
    <source>
        <dbReference type="ARBA" id="ARBA00023136"/>
    </source>
</evidence>
<dbReference type="Proteomes" id="UP000533269">
    <property type="component" value="Unassembled WGS sequence"/>
</dbReference>
<dbReference type="GO" id="GO:0005886">
    <property type="term" value="C:plasma membrane"/>
    <property type="evidence" value="ECO:0007669"/>
    <property type="project" value="UniProtKB-SubCell"/>
</dbReference>
<dbReference type="AlphaFoldDB" id="A0A7W4TN57"/>
<keyword evidence="4 8" id="KW-0812">Transmembrane</keyword>
<dbReference type="EMBL" id="JACHVY010000002">
    <property type="protein sequence ID" value="MBB2902004.1"/>
    <property type="molecule type" value="Genomic_DNA"/>
</dbReference>
<evidence type="ECO:0000256" key="3">
    <source>
        <dbReference type="ARBA" id="ARBA00022475"/>
    </source>
</evidence>
<feature type="transmembrane region" description="Helical" evidence="8">
    <location>
        <begin position="116"/>
        <end position="136"/>
    </location>
</feature>
<evidence type="ECO:0000313" key="9">
    <source>
        <dbReference type="EMBL" id="MBB2902004.1"/>
    </source>
</evidence>
<protein>
    <submittedName>
        <fullName evidence="9">O-antigen/teichoic acid export membrane protein</fullName>
    </submittedName>
</protein>
<gene>
    <name evidence="9" type="ORF">FHR75_002819</name>
</gene>
<feature type="transmembrane region" description="Helical" evidence="8">
    <location>
        <begin position="81"/>
        <end position="104"/>
    </location>
</feature>
<keyword evidence="3" id="KW-1003">Cell membrane</keyword>
<feature type="transmembrane region" description="Helical" evidence="8">
    <location>
        <begin position="179"/>
        <end position="196"/>
    </location>
</feature>
<feature type="transmembrane region" description="Helical" evidence="8">
    <location>
        <begin position="46"/>
        <end position="69"/>
    </location>
</feature>
<comment type="subcellular location">
    <subcellularLocation>
        <location evidence="1">Cell membrane</location>
        <topology evidence="1">Multi-pass membrane protein</topology>
    </subcellularLocation>
</comment>
<feature type="transmembrane region" description="Helical" evidence="8">
    <location>
        <begin position="289"/>
        <end position="312"/>
    </location>
</feature>
<evidence type="ECO:0000313" key="10">
    <source>
        <dbReference type="Proteomes" id="UP000533269"/>
    </source>
</evidence>
<feature type="transmembrane region" description="Helical" evidence="8">
    <location>
        <begin position="148"/>
        <end position="173"/>
    </location>
</feature>
<feature type="compositionally biased region" description="Low complexity" evidence="7">
    <location>
        <begin position="487"/>
        <end position="498"/>
    </location>
</feature>
<feature type="transmembrane region" description="Helical" evidence="8">
    <location>
        <begin position="357"/>
        <end position="375"/>
    </location>
</feature>
<comment type="caution">
    <text evidence="9">The sequence shown here is derived from an EMBL/GenBank/DDBJ whole genome shotgun (WGS) entry which is preliminary data.</text>
</comment>
<dbReference type="Pfam" id="PF13440">
    <property type="entry name" value="Polysacc_synt_3"/>
    <property type="match status" value="1"/>
</dbReference>
<sequence length="514" mass="54235">MARSLRLQAASGVMWSAAQMWLVRATAAGAFIVISRQLQPSEFGLVALAMSVIAVLQLLSDSGMATYLIRTADLDEKHRSTAFWTTLLLAVVLAGALAALAGPVAGLFDEPGLAPVLVWLSAGLVLTGLGSVPTALMRREMRFKSLAIRGTIATMVGSVVAIVLALAGAGVWALVAQNLVRAGISVVITWSVVRWFPRFVLDRAEARTMLSFGSKLLGVDLLLQARTRGEEFVLAGMGSSALLGLWSVANRLVKIIQETGSSVVNTVATPAFARLQDDLPRLHRAYESALYTAGLVMFPAMLFLAVTSPYLVPFLLGAQWAPTAGVAQIIAVTAALGVFSQFDRAVFVAVGKLRPEVVMVTGIVVTQLVLVVVLVPHGLTWVALGLLARTLVSVPVRQLVIQRTVGIPVRSTVKALRVLAAALVMAGALWAVDTWLLAGLDTWARILLAAVVAVVVYVPALLLLARPVFSRVLGDVRSLRGGRRGRSAPVPAPDGGPVDPEDVVEPISPSGGAR</sequence>
<feature type="transmembrane region" description="Helical" evidence="8">
    <location>
        <begin position="412"/>
        <end position="431"/>
    </location>
</feature>
<name>A0A7W4TN57_KINRA</name>
<reference evidence="9 10" key="2">
    <citation type="submission" date="2020-08" db="EMBL/GenBank/DDBJ databases">
        <authorList>
            <person name="Partida-Martinez L."/>
            <person name="Huntemann M."/>
            <person name="Clum A."/>
            <person name="Wang J."/>
            <person name="Palaniappan K."/>
            <person name="Ritter S."/>
            <person name="Chen I.-M."/>
            <person name="Stamatis D."/>
            <person name="Reddy T."/>
            <person name="O'Malley R."/>
            <person name="Daum C."/>
            <person name="Shapiro N."/>
            <person name="Ivanova N."/>
            <person name="Kyrpides N."/>
            <person name="Woyke T."/>
        </authorList>
    </citation>
    <scope>NUCLEOTIDE SEQUENCE [LARGE SCALE GENOMIC DNA]</scope>
    <source>
        <strain evidence="9 10">AS2.23</strain>
    </source>
</reference>
<keyword evidence="6 8" id="KW-0472">Membrane</keyword>
<evidence type="ECO:0000256" key="4">
    <source>
        <dbReference type="ARBA" id="ARBA00022692"/>
    </source>
</evidence>
<feature type="transmembrane region" description="Helical" evidence="8">
    <location>
        <begin position="12"/>
        <end position="34"/>
    </location>
</feature>
<feature type="transmembrane region" description="Helical" evidence="8">
    <location>
        <begin position="443"/>
        <end position="464"/>
    </location>
</feature>
<feature type="transmembrane region" description="Helical" evidence="8">
    <location>
        <begin position="381"/>
        <end position="400"/>
    </location>
</feature>
<dbReference type="PANTHER" id="PTHR30250:SF10">
    <property type="entry name" value="LIPOPOLYSACCHARIDE BIOSYNTHESIS PROTEIN WZXC"/>
    <property type="match status" value="1"/>
</dbReference>
<feature type="transmembrane region" description="Helical" evidence="8">
    <location>
        <begin position="318"/>
        <end position="336"/>
    </location>
</feature>
<keyword evidence="5 8" id="KW-1133">Transmembrane helix</keyword>
<organism evidence="9 10">
    <name type="scientific">Kineococcus radiotolerans</name>
    <dbReference type="NCBI Taxonomy" id="131568"/>
    <lineage>
        <taxon>Bacteria</taxon>
        <taxon>Bacillati</taxon>
        <taxon>Actinomycetota</taxon>
        <taxon>Actinomycetes</taxon>
        <taxon>Kineosporiales</taxon>
        <taxon>Kineosporiaceae</taxon>
        <taxon>Kineococcus</taxon>
    </lineage>
</organism>
<evidence type="ECO:0000256" key="5">
    <source>
        <dbReference type="ARBA" id="ARBA00022989"/>
    </source>
</evidence>
<reference evidence="9 10" key="1">
    <citation type="submission" date="2020-08" db="EMBL/GenBank/DDBJ databases">
        <title>The Agave Microbiome: Exploring the role of microbial communities in plant adaptations to desert environments.</title>
        <authorList>
            <person name="Partida-Martinez L.P."/>
        </authorList>
    </citation>
    <scope>NUCLEOTIDE SEQUENCE [LARGE SCALE GENOMIC DNA]</scope>
    <source>
        <strain evidence="9 10">AS2.23</strain>
    </source>
</reference>
<evidence type="ECO:0000256" key="2">
    <source>
        <dbReference type="ARBA" id="ARBA00007430"/>
    </source>
</evidence>
<feature type="region of interest" description="Disordered" evidence="7">
    <location>
        <begin position="481"/>
        <end position="514"/>
    </location>
</feature>
<dbReference type="RefSeq" id="WP_183391903.1">
    <property type="nucleotide sequence ID" value="NZ_JACHVY010000002.1"/>
</dbReference>
<comment type="similarity">
    <text evidence="2">Belongs to the polysaccharide synthase family.</text>
</comment>
<dbReference type="InterPro" id="IPR050833">
    <property type="entry name" value="Poly_Biosynth_Transport"/>
</dbReference>
<evidence type="ECO:0000256" key="8">
    <source>
        <dbReference type="SAM" id="Phobius"/>
    </source>
</evidence>
<evidence type="ECO:0000256" key="7">
    <source>
        <dbReference type="SAM" id="MobiDB-lite"/>
    </source>
</evidence>